<name>A0A9P4PFY5_9PLEO</name>
<evidence type="ECO:0000259" key="6">
    <source>
        <dbReference type="Pfam" id="PF03443"/>
    </source>
</evidence>
<comment type="cofactor">
    <cofactor evidence="1">
        <name>Cu(2+)</name>
        <dbReference type="ChEBI" id="CHEBI:29036"/>
    </cofactor>
</comment>
<dbReference type="Pfam" id="PF03443">
    <property type="entry name" value="AA9"/>
    <property type="match status" value="1"/>
</dbReference>
<evidence type="ECO:0000256" key="2">
    <source>
        <dbReference type="ARBA" id="ARBA00004613"/>
    </source>
</evidence>
<keyword evidence="4 5" id="KW-1015">Disulfide bond</keyword>
<reference evidence="7" key="1">
    <citation type="journal article" date="2020" name="Stud. Mycol.">
        <title>101 Dothideomycetes genomes: a test case for predicting lifestyles and emergence of pathogens.</title>
        <authorList>
            <person name="Haridas S."/>
            <person name="Albert R."/>
            <person name="Binder M."/>
            <person name="Bloem J."/>
            <person name="Labutti K."/>
            <person name="Salamov A."/>
            <person name="Andreopoulos B."/>
            <person name="Baker S."/>
            <person name="Barry K."/>
            <person name="Bills G."/>
            <person name="Bluhm B."/>
            <person name="Cannon C."/>
            <person name="Castanera R."/>
            <person name="Culley D."/>
            <person name="Daum C."/>
            <person name="Ezra D."/>
            <person name="Gonzalez J."/>
            <person name="Henrissat B."/>
            <person name="Kuo A."/>
            <person name="Liang C."/>
            <person name="Lipzen A."/>
            <person name="Lutzoni F."/>
            <person name="Magnuson J."/>
            <person name="Mondo S."/>
            <person name="Nolan M."/>
            <person name="Ohm R."/>
            <person name="Pangilinan J."/>
            <person name="Park H.-J."/>
            <person name="Ramirez L."/>
            <person name="Alfaro M."/>
            <person name="Sun H."/>
            <person name="Tritt A."/>
            <person name="Yoshinaga Y."/>
            <person name="Zwiers L.-H."/>
            <person name="Turgeon B."/>
            <person name="Goodwin S."/>
            <person name="Spatafora J."/>
            <person name="Crous P."/>
            <person name="Grigoriev I."/>
        </authorList>
    </citation>
    <scope>NUCLEOTIDE SEQUENCE</scope>
    <source>
        <strain evidence="7">CBS 690.94</strain>
    </source>
</reference>
<protein>
    <recommendedName>
        <fullName evidence="5">AA9 family lytic polysaccharide monooxygenase</fullName>
        <ecNumber evidence="5">1.14.99.56</ecNumber>
    </recommendedName>
    <alternativeName>
        <fullName evidence="5">Endo-beta-1,4-glucanase</fullName>
    </alternativeName>
    <alternativeName>
        <fullName evidence="5">Glycosyl hydrolase 61 family protein</fullName>
    </alternativeName>
</protein>
<dbReference type="InterPro" id="IPR049892">
    <property type="entry name" value="AA9"/>
</dbReference>
<comment type="catalytic activity">
    <reaction evidence="5">
        <text>[(1-&gt;4)-beta-D-glucosyl]n+m + reduced acceptor + O2 = 4-dehydro-beta-D-glucosyl-[(1-&gt;4)-beta-D-glucosyl]n-1 + [(1-&gt;4)-beta-D-glucosyl]m + acceptor + H2O.</text>
        <dbReference type="EC" id="1.14.99.56"/>
    </reaction>
</comment>
<keyword evidence="5" id="KW-0119">Carbohydrate metabolism</keyword>
<evidence type="ECO:0000256" key="4">
    <source>
        <dbReference type="ARBA" id="ARBA00023157"/>
    </source>
</evidence>
<dbReference type="GO" id="GO:0005576">
    <property type="term" value="C:extracellular region"/>
    <property type="evidence" value="ECO:0007669"/>
    <property type="project" value="UniProtKB-SubCell"/>
</dbReference>
<evidence type="ECO:0000313" key="8">
    <source>
        <dbReference type="Proteomes" id="UP000799764"/>
    </source>
</evidence>
<dbReference type="PANTHER" id="PTHR33353">
    <property type="entry name" value="PUTATIVE (AFU_ORTHOLOGUE AFUA_1G12560)-RELATED"/>
    <property type="match status" value="1"/>
</dbReference>
<gene>
    <name evidence="7" type="ORF">P171DRAFT_485808</name>
</gene>
<keyword evidence="8" id="KW-1185">Reference proteome</keyword>
<comment type="subcellular location">
    <subcellularLocation>
        <location evidence="2 5">Secreted</location>
    </subcellularLocation>
</comment>
<dbReference type="Gene3D" id="2.70.50.70">
    <property type="match status" value="1"/>
</dbReference>
<dbReference type="GO" id="GO:0008810">
    <property type="term" value="F:cellulase activity"/>
    <property type="evidence" value="ECO:0007669"/>
    <property type="project" value="UniProtKB-UniRule"/>
</dbReference>
<dbReference type="Proteomes" id="UP000799764">
    <property type="component" value="Unassembled WGS sequence"/>
</dbReference>
<comment type="caution">
    <text evidence="7">The sequence shown here is derived from an EMBL/GenBank/DDBJ whole genome shotgun (WGS) entry which is preliminary data.</text>
</comment>
<sequence length="153" mass="16642">MNAVLGRSGRLPIFERGICDGGNFTSNYNRNYIAAKIPNDIPNSGYLLRVDHIGVYRSHVCQPKHHVSYVQIKVQCGNGTPAPMAKATDPYANFSIYNDRKVFPMPGSAVWTGEAGSAPQTTTFIKEGACCCFATGSCKAANPWYSQCLNQVS</sequence>
<keyword evidence="5" id="KW-0624">Polysaccharide degradation</keyword>
<evidence type="ECO:0000313" key="7">
    <source>
        <dbReference type="EMBL" id="KAF2444355.1"/>
    </source>
</evidence>
<accession>A0A9P4PFY5</accession>
<dbReference type="PANTHER" id="PTHR33353:SF2">
    <property type="entry name" value="ENDO-BETA-1,4-GLUCANASE D"/>
    <property type="match status" value="1"/>
</dbReference>
<organism evidence="7 8">
    <name type="scientific">Karstenula rhodostoma CBS 690.94</name>
    <dbReference type="NCBI Taxonomy" id="1392251"/>
    <lineage>
        <taxon>Eukaryota</taxon>
        <taxon>Fungi</taxon>
        <taxon>Dikarya</taxon>
        <taxon>Ascomycota</taxon>
        <taxon>Pezizomycotina</taxon>
        <taxon>Dothideomycetes</taxon>
        <taxon>Pleosporomycetidae</taxon>
        <taxon>Pleosporales</taxon>
        <taxon>Massarineae</taxon>
        <taxon>Didymosphaeriaceae</taxon>
        <taxon>Karstenula</taxon>
    </lineage>
</organism>
<dbReference type="EMBL" id="MU001501">
    <property type="protein sequence ID" value="KAF2444355.1"/>
    <property type="molecule type" value="Genomic_DNA"/>
</dbReference>
<dbReference type="InterPro" id="IPR005103">
    <property type="entry name" value="AA9_LPMO"/>
</dbReference>
<comment type="function">
    <text evidence="5">Lytic polysaccharide monooxygenase (LMPO) that depolymerizes crystalline and amorphous polysaccharides via the oxidation of scissile alpha- or beta-(1-4)-glycosidic bonds, yielding C1 and/or C4 oxidation products. Catalysis by LPMOs requires the reduction of the active-site copper from Cu(II) to Cu(I) by a reducing agent and H(2)O(2) or O(2) as a cosubstrate.</text>
</comment>
<dbReference type="GO" id="GO:0030248">
    <property type="term" value="F:cellulose binding"/>
    <property type="evidence" value="ECO:0007669"/>
    <property type="project" value="UniProtKB-UniRule"/>
</dbReference>
<dbReference type="GO" id="GO:0030245">
    <property type="term" value="P:cellulose catabolic process"/>
    <property type="evidence" value="ECO:0007669"/>
    <property type="project" value="UniProtKB-UniRule"/>
</dbReference>
<feature type="domain" description="Auxiliary Activity family 9 catalytic" evidence="6">
    <location>
        <begin position="13"/>
        <end position="98"/>
    </location>
</feature>
<evidence type="ECO:0000256" key="5">
    <source>
        <dbReference type="RuleBase" id="RU368122"/>
    </source>
</evidence>
<dbReference type="AlphaFoldDB" id="A0A9P4PFY5"/>
<evidence type="ECO:0000256" key="3">
    <source>
        <dbReference type="ARBA" id="ARBA00022525"/>
    </source>
</evidence>
<dbReference type="EC" id="1.14.99.56" evidence="5"/>
<proteinExistence type="predicted"/>
<evidence type="ECO:0000256" key="1">
    <source>
        <dbReference type="ARBA" id="ARBA00001973"/>
    </source>
</evidence>
<keyword evidence="3 5" id="KW-0964">Secreted</keyword>
<dbReference type="OrthoDB" id="3496539at2759"/>
<comment type="domain">
    <text evidence="5">Has a modular structure: an endo-beta-1,4-glucanase catalytic module at the N-terminus, a linker rich in serines and threonines, and a C-terminal carbohydrate-binding module (CBM).</text>
</comment>
<keyword evidence="5" id="KW-0136">Cellulose degradation</keyword>